<evidence type="ECO:0008006" key="3">
    <source>
        <dbReference type="Google" id="ProtNLM"/>
    </source>
</evidence>
<protein>
    <recommendedName>
        <fullName evidence="3">Lipoprotein</fullName>
    </recommendedName>
</protein>
<reference evidence="1 2" key="1">
    <citation type="submission" date="2018-08" db="EMBL/GenBank/DDBJ databases">
        <title>Draft genome sequence of Psychrilyobacter sp. strain SD5 isolated from Black Sea water.</title>
        <authorList>
            <person name="Yadav S."/>
            <person name="Villanueva L."/>
            <person name="Damste J.S.S."/>
        </authorList>
    </citation>
    <scope>NUCLEOTIDE SEQUENCE [LARGE SCALE GENOMIC DNA]</scope>
    <source>
        <strain evidence="1 2">SD5</strain>
    </source>
</reference>
<organism evidence="1 2">
    <name type="scientific">Psychrilyobacter piezotolerans</name>
    <dbReference type="NCBI Taxonomy" id="2293438"/>
    <lineage>
        <taxon>Bacteria</taxon>
        <taxon>Fusobacteriati</taxon>
        <taxon>Fusobacteriota</taxon>
        <taxon>Fusobacteriia</taxon>
        <taxon>Fusobacteriales</taxon>
        <taxon>Fusobacteriaceae</taxon>
        <taxon>Psychrilyobacter</taxon>
    </lineage>
</organism>
<evidence type="ECO:0000313" key="1">
    <source>
        <dbReference type="EMBL" id="REI43097.1"/>
    </source>
</evidence>
<dbReference type="PROSITE" id="PS51257">
    <property type="entry name" value="PROKAR_LIPOPROTEIN"/>
    <property type="match status" value="1"/>
</dbReference>
<proteinExistence type="predicted"/>
<dbReference type="Proteomes" id="UP000263486">
    <property type="component" value="Unassembled WGS sequence"/>
</dbReference>
<gene>
    <name evidence="1" type="ORF">DYH56_00145</name>
</gene>
<dbReference type="RefSeq" id="WP_114640817.1">
    <property type="nucleotide sequence ID" value="NZ_JAACIO010000001.1"/>
</dbReference>
<name>A0ABX9KL39_9FUSO</name>
<sequence>MLKKLSLTLILLLLLGCVNTPLKNSSLSPKEQLLEQKINDWELGEAKGLFSQIRPTLDPEKLDKYETLISEREQGVKDLEKLINVLKAAFSKNQFFIIERYTDKGIKNKIKLNELKKLDLSGGNIYTTDPKFKKNHAEILALINFYDESLYLDIVFNFENGQWKIIDFSERG</sequence>
<comment type="caution">
    <text evidence="1">The sequence shown here is derived from an EMBL/GenBank/DDBJ whole genome shotgun (WGS) entry which is preliminary data.</text>
</comment>
<accession>A0ABX9KL39</accession>
<dbReference type="EMBL" id="QUAJ01000001">
    <property type="protein sequence ID" value="REI43097.1"/>
    <property type="molecule type" value="Genomic_DNA"/>
</dbReference>
<evidence type="ECO:0000313" key="2">
    <source>
        <dbReference type="Proteomes" id="UP000263486"/>
    </source>
</evidence>
<keyword evidence="2" id="KW-1185">Reference proteome</keyword>